<protein>
    <submittedName>
        <fullName evidence="2">Enoyl-CoA hydratase</fullName>
    </submittedName>
</protein>
<dbReference type="Proteomes" id="UP000638263">
    <property type="component" value="Unassembled WGS sequence"/>
</dbReference>
<accession>A0A917VSI2</accession>
<reference evidence="2" key="1">
    <citation type="journal article" date="2014" name="Int. J. Syst. Evol. Microbiol.">
        <title>Complete genome sequence of Corynebacterium casei LMG S-19264T (=DSM 44701T), isolated from a smear-ripened cheese.</title>
        <authorList>
            <consortium name="US DOE Joint Genome Institute (JGI-PGF)"/>
            <person name="Walter F."/>
            <person name="Albersmeier A."/>
            <person name="Kalinowski J."/>
            <person name="Ruckert C."/>
        </authorList>
    </citation>
    <scope>NUCLEOTIDE SEQUENCE</scope>
    <source>
        <strain evidence="2">CGMCC 4.3508</strain>
    </source>
</reference>
<dbReference type="PANTHER" id="PTHR43459:SF1">
    <property type="entry name" value="EG:BACN32G11.4 PROTEIN"/>
    <property type="match status" value="1"/>
</dbReference>
<reference evidence="2" key="2">
    <citation type="submission" date="2020-09" db="EMBL/GenBank/DDBJ databases">
        <authorList>
            <person name="Sun Q."/>
            <person name="Zhou Y."/>
        </authorList>
    </citation>
    <scope>NUCLEOTIDE SEQUENCE</scope>
    <source>
        <strain evidence="2">CGMCC 4.3508</strain>
    </source>
</reference>
<evidence type="ECO:0000256" key="1">
    <source>
        <dbReference type="ARBA" id="ARBA00005254"/>
    </source>
</evidence>
<dbReference type="EMBL" id="BMMH01000004">
    <property type="protein sequence ID" value="GGL09945.1"/>
    <property type="molecule type" value="Genomic_DNA"/>
</dbReference>
<keyword evidence="3" id="KW-1185">Reference proteome</keyword>
<dbReference type="CDD" id="cd06558">
    <property type="entry name" value="crotonase-like"/>
    <property type="match status" value="1"/>
</dbReference>
<dbReference type="Gene3D" id="3.90.226.10">
    <property type="entry name" value="2-enoyl-CoA Hydratase, Chain A, domain 1"/>
    <property type="match status" value="1"/>
</dbReference>
<dbReference type="PANTHER" id="PTHR43459">
    <property type="entry name" value="ENOYL-COA HYDRATASE"/>
    <property type="match status" value="1"/>
</dbReference>
<gene>
    <name evidence="2" type="ORF">GCM10011588_25410</name>
</gene>
<dbReference type="SUPFAM" id="SSF52096">
    <property type="entry name" value="ClpP/crotonase"/>
    <property type="match status" value="1"/>
</dbReference>
<name>A0A917VSI2_9NOCA</name>
<proteinExistence type="inferred from homology"/>
<dbReference type="InterPro" id="IPR001753">
    <property type="entry name" value="Enoyl-CoA_hydra/iso"/>
</dbReference>
<dbReference type="InterPro" id="IPR029045">
    <property type="entry name" value="ClpP/crotonase-like_dom_sf"/>
</dbReference>
<evidence type="ECO:0000313" key="3">
    <source>
        <dbReference type="Proteomes" id="UP000638263"/>
    </source>
</evidence>
<dbReference type="AlphaFoldDB" id="A0A917VSI2"/>
<comment type="similarity">
    <text evidence="1">Belongs to the enoyl-CoA hydratase/isomerase family.</text>
</comment>
<dbReference type="Pfam" id="PF00378">
    <property type="entry name" value="ECH_1"/>
    <property type="match status" value="1"/>
</dbReference>
<dbReference type="Gene3D" id="1.10.12.10">
    <property type="entry name" value="Lyase 2-enoyl-coa Hydratase, Chain A, domain 2"/>
    <property type="match status" value="1"/>
</dbReference>
<organism evidence="2 3">
    <name type="scientific">Nocardia jinanensis</name>
    <dbReference type="NCBI Taxonomy" id="382504"/>
    <lineage>
        <taxon>Bacteria</taxon>
        <taxon>Bacillati</taxon>
        <taxon>Actinomycetota</taxon>
        <taxon>Actinomycetes</taxon>
        <taxon>Mycobacteriales</taxon>
        <taxon>Nocardiaceae</taxon>
        <taxon>Nocardia</taxon>
    </lineage>
</organism>
<evidence type="ECO:0000313" key="2">
    <source>
        <dbReference type="EMBL" id="GGL09945.1"/>
    </source>
</evidence>
<dbReference type="InterPro" id="IPR014748">
    <property type="entry name" value="Enoyl-CoA_hydra_C"/>
</dbReference>
<comment type="caution">
    <text evidence="2">The sequence shown here is derived from an EMBL/GenBank/DDBJ whole genome shotgun (WGS) entry which is preliminary data.</text>
</comment>
<sequence>MVDMSNDEVPGEVVLTRDRGPIRVLTLNRPHRKNAIDLPLRYALAERLEEAMADIDIRVIVLTGAAGTFCSGGDISTMSRQSPESARPRAEAAQRVVRAIWTGGKPVIAAVEGAAYGAGTSLALACDRVVTAADAVFSTAFTGVGLAGDMGIFASLPARVGPARAKQLMLLPEKLSGEHACRLGMADLVVEPGQALERALRDAEAMATAPPLAVAAMKSLWERWPARPVDVLGYEVEAQVRLFGSEDFAEGVEAFRQRRTPRFVGK</sequence>
<dbReference type="GO" id="GO:0003824">
    <property type="term" value="F:catalytic activity"/>
    <property type="evidence" value="ECO:0007669"/>
    <property type="project" value="UniProtKB-ARBA"/>
</dbReference>